<sequence>MNLSLGPLLYYWSRDDVLAFYDEAKNWAVARVYLGESVCSRRHLLRLSDWLALAEQLAAAGKEVVLSSQTLIESESDLKTLRRIVGDGRFRVEANEWGAVRLLSEAGVPFVAGPTLNVYNHETLDVLAGLGAQRWLPPVEMSRATLAALLERAPAAIETEVFAYGKLPLAYSARCFTARHYNLPKDDCQFRCLDHPDGLALATREGAPFLTLNGIQTQSAGVYSLIGELPALRELDVASLRLSPQSRHMVRVVETFQAALAGETGAAEKLVRVMPGPAVDGYWHGRAGLEHSTEKHA</sequence>
<dbReference type="PANTHER" id="PTHR30217:SF11">
    <property type="entry name" value="UBIQUINONE BIOSYNTHESIS PROTEIN UBIV"/>
    <property type="match status" value="1"/>
</dbReference>
<comment type="function">
    <text evidence="1">Required for O(2)-independent ubiquinone (coenzyme Q) biosynthesis. Together with UbiU, is essential for the C6-hydroxylation reaction in the oxygen-independent ubiquinone biosynthesis pathway.</text>
</comment>
<keyword evidence="3" id="KW-1185">Reference proteome</keyword>
<keyword evidence="2" id="KW-0645">Protease</keyword>
<keyword evidence="1" id="KW-0479">Metal-binding</keyword>
<reference evidence="2 3" key="1">
    <citation type="journal article" date="2015" name="Appl. Environ. Microbiol.">
        <title>Aerobic and Anaerobic Thiosulfate Oxidation by a Cold-Adapted, Subglacial Chemoautotroph.</title>
        <authorList>
            <person name="Harrold Z.R."/>
            <person name="Skidmore M.L."/>
            <person name="Hamilton T.L."/>
            <person name="Desch L."/>
            <person name="Amada K."/>
            <person name="van Gelder W."/>
            <person name="Glover K."/>
            <person name="Roden E.E."/>
            <person name="Boyd E.S."/>
        </authorList>
    </citation>
    <scope>NUCLEOTIDE SEQUENCE [LARGE SCALE GENOMIC DNA]</scope>
    <source>
        <strain evidence="2 3">RG</strain>
    </source>
</reference>
<dbReference type="HAMAP" id="MF_02233">
    <property type="entry name" value="UbiV"/>
    <property type="match status" value="1"/>
</dbReference>
<dbReference type="GO" id="GO:0008233">
    <property type="term" value="F:peptidase activity"/>
    <property type="evidence" value="ECO:0007669"/>
    <property type="project" value="UniProtKB-KW"/>
</dbReference>
<comment type="subunit">
    <text evidence="1">Forms a heterodimer with UbiU.</text>
</comment>
<protein>
    <recommendedName>
        <fullName evidence="1">Ubiquinone biosynthesis protein UbiV</fullName>
    </recommendedName>
</protein>
<keyword evidence="1" id="KW-0004">4Fe-4S</keyword>
<dbReference type="Pfam" id="PF01136">
    <property type="entry name" value="Peptidase_U32"/>
    <property type="match status" value="1"/>
</dbReference>
<comment type="pathway">
    <text evidence="1">Cofactor biosynthesis; ubiquinone biosynthesis.</text>
</comment>
<gene>
    <name evidence="1" type="primary">ubiV</name>
    <name evidence="2" type="ORF">ABW22_00545</name>
</gene>
<comment type="similarity">
    <text evidence="1">Belongs to the peptidase U32 family. UbiV subfamily.</text>
</comment>
<keyword evidence="2" id="KW-0378">Hydrolase</keyword>
<comment type="cofactor">
    <cofactor evidence="1">
        <name>[4Fe-4S] cluster</name>
        <dbReference type="ChEBI" id="CHEBI:49883"/>
    </cofactor>
</comment>
<dbReference type="GO" id="GO:0006508">
    <property type="term" value="P:proteolysis"/>
    <property type="evidence" value="ECO:0007669"/>
    <property type="project" value="UniProtKB-KW"/>
</dbReference>
<accession>A0A106BW80</accession>
<evidence type="ECO:0000256" key="1">
    <source>
        <dbReference type="HAMAP-Rule" id="MF_02233"/>
    </source>
</evidence>
<name>A0A106BW80_THIDE</name>
<dbReference type="EMBL" id="LDUG01000002">
    <property type="protein sequence ID" value="KVW99756.1"/>
    <property type="molecule type" value="Genomic_DNA"/>
</dbReference>
<dbReference type="NCBIfam" id="NF011991">
    <property type="entry name" value="PRK15447.1"/>
    <property type="match status" value="1"/>
</dbReference>
<feature type="binding site" evidence="1">
    <location>
        <position position="175"/>
    </location>
    <ligand>
        <name>[4Fe-4S] cluster</name>
        <dbReference type="ChEBI" id="CHEBI:49883"/>
    </ligand>
</feature>
<dbReference type="UniPathway" id="UPA00232"/>
<feature type="binding site" evidence="1">
    <location>
        <position position="188"/>
    </location>
    <ligand>
        <name>[4Fe-4S] cluster</name>
        <dbReference type="ChEBI" id="CHEBI:49883"/>
    </ligand>
</feature>
<dbReference type="InterPro" id="IPR043693">
    <property type="entry name" value="UbiV"/>
</dbReference>
<dbReference type="PATRIC" id="fig|36861.3.peg.1143"/>
<keyword evidence="1" id="KW-0408">Iron</keyword>
<dbReference type="GO" id="GO:0046872">
    <property type="term" value="F:metal ion binding"/>
    <property type="evidence" value="ECO:0007669"/>
    <property type="project" value="UniProtKB-KW"/>
</dbReference>
<feature type="binding site" evidence="1">
    <location>
        <position position="39"/>
    </location>
    <ligand>
        <name>[4Fe-4S] cluster</name>
        <dbReference type="ChEBI" id="CHEBI:49883"/>
    </ligand>
</feature>
<dbReference type="AlphaFoldDB" id="A0A106BW80"/>
<dbReference type="PANTHER" id="PTHR30217">
    <property type="entry name" value="PEPTIDASE U32 FAMILY"/>
    <property type="match status" value="1"/>
</dbReference>
<keyword evidence="1" id="KW-0831">Ubiquinone biosynthesis</keyword>
<dbReference type="GO" id="GO:0006744">
    <property type="term" value="P:ubiquinone biosynthetic process"/>
    <property type="evidence" value="ECO:0007669"/>
    <property type="project" value="UniProtKB-UniRule"/>
</dbReference>
<dbReference type="GO" id="GO:0051539">
    <property type="term" value="F:4 iron, 4 sulfur cluster binding"/>
    <property type="evidence" value="ECO:0007669"/>
    <property type="project" value="UniProtKB-UniRule"/>
</dbReference>
<comment type="caution">
    <text evidence="2">The sequence shown here is derived from an EMBL/GenBank/DDBJ whole genome shotgun (WGS) entry which is preliminary data.</text>
</comment>
<dbReference type="Proteomes" id="UP000064243">
    <property type="component" value="Unassembled WGS sequence"/>
</dbReference>
<dbReference type="InterPro" id="IPR051454">
    <property type="entry name" value="RNA/ubiquinone_mod_enzymes"/>
</dbReference>
<dbReference type="InterPro" id="IPR001539">
    <property type="entry name" value="Peptidase_U32"/>
</dbReference>
<dbReference type="RefSeq" id="WP_059750990.1">
    <property type="nucleotide sequence ID" value="NZ_LDUG01000002.1"/>
</dbReference>
<organism evidence="2 3">
    <name type="scientific">Thiobacillus denitrificans</name>
    <dbReference type="NCBI Taxonomy" id="36861"/>
    <lineage>
        <taxon>Bacteria</taxon>
        <taxon>Pseudomonadati</taxon>
        <taxon>Pseudomonadota</taxon>
        <taxon>Betaproteobacteria</taxon>
        <taxon>Nitrosomonadales</taxon>
        <taxon>Thiobacillaceae</taxon>
        <taxon>Thiobacillus</taxon>
    </lineage>
</organism>
<evidence type="ECO:0000313" key="2">
    <source>
        <dbReference type="EMBL" id="KVW99756.1"/>
    </source>
</evidence>
<dbReference type="OrthoDB" id="8523349at2"/>
<feature type="binding site" evidence="1">
    <location>
        <position position="192"/>
    </location>
    <ligand>
        <name>[4Fe-4S] cluster</name>
        <dbReference type="ChEBI" id="CHEBI:49883"/>
    </ligand>
</feature>
<dbReference type="STRING" id="1123392.GCA_000376425_01804"/>
<proteinExistence type="inferred from homology"/>
<evidence type="ECO:0000313" key="3">
    <source>
        <dbReference type="Proteomes" id="UP000064243"/>
    </source>
</evidence>
<keyword evidence="1" id="KW-0411">Iron-sulfur</keyword>